<gene>
    <name evidence="1" type="ORF">BDY19DRAFT_1051779</name>
</gene>
<reference evidence="1" key="1">
    <citation type="journal article" date="2021" name="Environ. Microbiol.">
        <title>Gene family expansions and transcriptome signatures uncover fungal adaptations to wood decay.</title>
        <authorList>
            <person name="Hage H."/>
            <person name="Miyauchi S."/>
            <person name="Viragh M."/>
            <person name="Drula E."/>
            <person name="Min B."/>
            <person name="Chaduli D."/>
            <person name="Navarro D."/>
            <person name="Favel A."/>
            <person name="Norest M."/>
            <person name="Lesage-Meessen L."/>
            <person name="Balint B."/>
            <person name="Merenyi Z."/>
            <person name="de Eugenio L."/>
            <person name="Morin E."/>
            <person name="Martinez A.T."/>
            <person name="Baldrian P."/>
            <person name="Stursova M."/>
            <person name="Martinez M.J."/>
            <person name="Novotny C."/>
            <person name="Magnuson J.K."/>
            <person name="Spatafora J.W."/>
            <person name="Maurice S."/>
            <person name="Pangilinan J."/>
            <person name="Andreopoulos W."/>
            <person name="LaButti K."/>
            <person name="Hundley H."/>
            <person name="Na H."/>
            <person name="Kuo A."/>
            <person name="Barry K."/>
            <person name="Lipzen A."/>
            <person name="Henrissat B."/>
            <person name="Riley R."/>
            <person name="Ahrendt S."/>
            <person name="Nagy L.G."/>
            <person name="Grigoriev I.V."/>
            <person name="Martin F."/>
            <person name="Rosso M.N."/>
        </authorList>
    </citation>
    <scope>NUCLEOTIDE SEQUENCE</scope>
    <source>
        <strain evidence="1">CBS 384.51</strain>
    </source>
</reference>
<name>A0ACB8TNC4_9APHY</name>
<dbReference type="Proteomes" id="UP001055072">
    <property type="component" value="Unassembled WGS sequence"/>
</dbReference>
<proteinExistence type="predicted"/>
<comment type="caution">
    <text evidence="1">The sequence shown here is derived from an EMBL/GenBank/DDBJ whole genome shotgun (WGS) entry which is preliminary data.</text>
</comment>
<accession>A0ACB8TNC4</accession>
<evidence type="ECO:0000313" key="2">
    <source>
        <dbReference type="Proteomes" id="UP001055072"/>
    </source>
</evidence>
<dbReference type="EMBL" id="MU274961">
    <property type="protein sequence ID" value="KAI0083533.1"/>
    <property type="molecule type" value="Genomic_DNA"/>
</dbReference>
<sequence length="166" mass="18486">MSIYTGPGRIGHCLQYTSDAHSALHRTLPKTKQIFGVGRILEYTPKSNSDTATAEHPRVFQAHINLTPFSALAVYILLTNKLNTPKYHGLGAIRVEGFHISNLCEAVQYRSNCGCLRGRLFDRLKTYLGCIAVLNTCQEYDEAMFKYPYRCLTAASLESSASTFEG</sequence>
<keyword evidence="2" id="KW-1185">Reference proteome</keyword>
<organism evidence="1 2">
    <name type="scientific">Irpex rosettiformis</name>
    <dbReference type="NCBI Taxonomy" id="378272"/>
    <lineage>
        <taxon>Eukaryota</taxon>
        <taxon>Fungi</taxon>
        <taxon>Dikarya</taxon>
        <taxon>Basidiomycota</taxon>
        <taxon>Agaricomycotina</taxon>
        <taxon>Agaricomycetes</taxon>
        <taxon>Polyporales</taxon>
        <taxon>Irpicaceae</taxon>
        <taxon>Irpex</taxon>
    </lineage>
</organism>
<evidence type="ECO:0000313" key="1">
    <source>
        <dbReference type="EMBL" id="KAI0083533.1"/>
    </source>
</evidence>
<protein>
    <submittedName>
        <fullName evidence="1">Uncharacterized protein</fullName>
    </submittedName>
</protein>